<evidence type="ECO:0000313" key="2">
    <source>
        <dbReference type="EMBL" id="GMR51184.1"/>
    </source>
</evidence>
<gene>
    <name evidence="2" type="ORF">PMAYCL1PPCAC_21379</name>
</gene>
<keyword evidence="3" id="KW-1185">Reference proteome</keyword>
<sequence>SMVSGRLLQSFLLLVFLSAGTNAFVFSCEEVKYRLINQNYEANATFACIFTEEGFNNWAQLKKIEFATYSISLADISQPGGCISRKPDEPTWRLISTPGTALDCKQEFTIIYTSDVPQFSDALTDVRQTRITNKHTFVQPRNIQWLHTEQCLGTGNVTIATGAGLGEKEERFDMISWPCNAVPDWIFTFDNVYTVYVDSGVSLTVEFSRNPGDPNKNPITVERGDHLVLFTSGRADDLQNLAGRTDNREYVKIGNWDDAPLDVHVDMDIRLDTENSGCVSLQKYWAGPTFNYYNGTHSETFNTEYFEIRYEPKGKDASEIWKSQDNIIFDIQVGEKRVNN</sequence>
<protein>
    <submittedName>
        <fullName evidence="2">Uncharacterized protein</fullName>
    </submittedName>
</protein>
<dbReference type="PANTHER" id="PTHR31024:SF3">
    <property type="entry name" value="C-TYPE LECTIN-RELATED"/>
    <property type="match status" value="1"/>
</dbReference>
<accession>A0AAN5CV62</accession>
<dbReference type="EMBL" id="BTRK01000005">
    <property type="protein sequence ID" value="GMR51184.1"/>
    <property type="molecule type" value="Genomic_DNA"/>
</dbReference>
<dbReference type="Proteomes" id="UP001328107">
    <property type="component" value="Unassembled WGS sequence"/>
</dbReference>
<feature type="chain" id="PRO_5042891775" evidence="1">
    <location>
        <begin position="24"/>
        <end position="340"/>
    </location>
</feature>
<feature type="non-terminal residue" evidence="2">
    <location>
        <position position="1"/>
    </location>
</feature>
<dbReference type="PANTHER" id="PTHR31024">
    <property type="entry name" value="C-TYPE LECTIN"/>
    <property type="match status" value="1"/>
</dbReference>
<comment type="caution">
    <text evidence="2">The sequence shown here is derived from an EMBL/GenBank/DDBJ whole genome shotgun (WGS) entry which is preliminary data.</text>
</comment>
<evidence type="ECO:0000313" key="3">
    <source>
        <dbReference type="Proteomes" id="UP001328107"/>
    </source>
</evidence>
<proteinExistence type="predicted"/>
<keyword evidence="1" id="KW-0732">Signal</keyword>
<organism evidence="2 3">
    <name type="scientific">Pristionchus mayeri</name>
    <dbReference type="NCBI Taxonomy" id="1317129"/>
    <lineage>
        <taxon>Eukaryota</taxon>
        <taxon>Metazoa</taxon>
        <taxon>Ecdysozoa</taxon>
        <taxon>Nematoda</taxon>
        <taxon>Chromadorea</taxon>
        <taxon>Rhabditida</taxon>
        <taxon>Rhabditina</taxon>
        <taxon>Diplogasteromorpha</taxon>
        <taxon>Diplogasteroidea</taxon>
        <taxon>Neodiplogasteridae</taxon>
        <taxon>Pristionchus</taxon>
    </lineage>
</organism>
<name>A0AAN5CV62_9BILA</name>
<evidence type="ECO:0000256" key="1">
    <source>
        <dbReference type="SAM" id="SignalP"/>
    </source>
</evidence>
<feature type="signal peptide" evidence="1">
    <location>
        <begin position="1"/>
        <end position="23"/>
    </location>
</feature>
<dbReference type="AlphaFoldDB" id="A0AAN5CV62"/>
<reference evidence="3" key="1">
    <citation type="submission" date="2022-10" db="EMBL/GenBank/DDBJ databases">
        <title>Genome assembly of Pristionchus species.</title>
        <authorList>
            <person name="Yoshida K."/>
            <person name="Sommer R.J."/>
        </authorList>
    </citation>
    <scope>NUCLEOTIDE SEQUENCE [LARGE SCALE GENOMIC DNA]</scope>
    <source>
        <strain evidence="3">RS5460</strain>
    </source>
</reference>